<comment type="caution">
    <text evidence="5">The sequence shown here is derived from an EMBL/GenBank/DDBJ whole genome shotgun (WGS) entry which is preliminary data.</text>
</comment>
<proteinExistence type="predicted"/>
<dbReference type="EMBL" id="CAKMMG010000005">
    <property type="protein sequence ID" value="CAH1211649.1"/>
    <property type="molecule type" value="Genomic_DNA"/>
</dbReference>
<keyword evidence="3" id="KW-0804">Transcription</keyword>
<keyword evidence="2" id="KW-0238">DNA-binding</keyword>
<dbReference type="CDD" id="cd00093">
    <property type="entry name" value="HTH_XRE"/>
    <property type="match status" value="1"/>
</dbReference>
<keyword evidence="6" id="KW-1185">Reference proteome</keyword>
<gene>
    <name evidence="5" type="ORF">PAECIP111892_03615</name>
</gene>
<dbReference type="PROSITE" id="PS50943">
    <property type="entry name" value="HTH_CROC1"/>
    <property type="match status" value="1"/>
</dbReference>
<evidence type="ECO:0000256" key="1">
    <source>
        <dbReference type="ARBA" id="ARBA00023015"/>
    </source>
</evidence>
<organism evidence="5 6">
    <name type="scientific">Paenibacillus auburnensis</name>
    <dbReference type="NCBI Taxonomy" id="2905649"/>
    <lineage>
        <taxon>Bacteria</taxon>
        <taxon>Bacillati</taxon>
        <taxon>Bacillota</taxon>
        <taxon>Bacilli</taxon>
        <taxon>Bacillales</taxon>
        <taxon>Paenibacillaceae</taxon>
        <taxon>Paenibacillus</taxon>
    </lineage>
</organism>
<keyword evidence="1" id="KW-0805">Transcription regulation</keyword>
<accession>A0ABM9CFV8</accession>
<evidence type="ECO:0000256" key="3">
    <source>
        <dbReference type="ARBA" id="ARBA00023163"/>
    </source>
</evidence>
<dbReference type="SUPFAM" id="SSF47413">
    <property type="entry name" value="lambda repressor-like DNA-binding domains"/>
    <property type="match status" value="1"/>
</dbReference>
<name>A0ABM9CFV8_9BACL</name>
<dbReference type="Proteomes" id="UP000838324">
    <property type="component" value="Unassembled WGS sequence"/>
</dbReference>
<reference evidence="5" key="1">
    <citation type="submission" date="2022-01" db="EMBL/GenBank/DDBJ databases">
        <authorList>
            <person name="Criscuolo A."/>
        </authorList>
    </citation>
    <scope>NUCLEOTIDE SEQUENCE</scope>
    <source>
        <strain evidence="5">CIP111892</strain>
    </source>
</reference>
<dbReference type="InterPro" id="IPR050807">
    <property type="entry name" value="TransReg_Diox_bact_type"/>
</dbReference>
<dbReference type="PANTHER" id="PTHR46797">
    <property type="entry name" value="HTH-TYPE TRANSCRIPTIONAL REGULATOR"/>
    <property type="match status" value="1"/>
</dbReference>
<evidence type="ECO:0000313" key="6">
    <source>
        <dbReference type="Proteomes" id="UP000838324"/>
    </source>
</evidence>
<dbReference type="Gene3D" id="1.10.260.40">
    <property type="entry name" value="lambda repressor-like DNA-binding domains"/>
    <property type="match status" value="1"/>
</dbReference>
<evidence type="ECO:0000313" key="5">
    <source>
        <dbReference type="EMBL" id="CAH1211649.1"/>
    </source>
</evidence>
<feature type="domain" description="HTH cro/C1-type" evidence="4">
    <location>
        <begin position="13"/>
        <end position="67"/>
    </location>
</feature>
<dbReference type="Pfam" id="PF01381">
    <property type="entry name" value="HTH_3"/>
    <property type="match status" value="1"/>
</dbReference>
<evidence type="ECO:0000256" key="2">
    <source>
        <dbReference type="ARBA" id="ARBA00023125"/>
    </source>
</evidence>
<evidence type="ECO:0000259" key="4">
    <source>
        <dbReference type="PROSITE" id="PS50943"/>
    </source>
</evidence>
<dbReference type="InterPro" id="IPR010982">
    <property type="entry name" value="Lambda_DNA-bd_dom_sf"/>
</dbReference>
<sequence length="111" mass="12710">MRENILKQTGAAIRSLRTERGLSQEELGERADFHFSYIGKVERGEVNITLVNLERIANSLEVGLHQLFPFSIALEGLTDKERHIESIVELLKNQDLNKVLKAENIIEELLR</sequence>
<dbReference type="SMART" id="SM00530">
    <property type="entry name" value="HTH_XRE"/>
    <property type="match status" value="1"/>
</dbReference>
<dbReference type="InterPro" id="IPR001387">
    <property type="entry name" value="Cro/C1-type_HTH"/>
</dbReference>
<protein>
    <recommendedName>
        <fullName evidence="4">HTH cro/C1-type domain-containing protein</fullName>
    </recommendedName>
</protein>
<dbReference type="PANTHER" id="PTHR46797:SF23">
    <property type="entry name" value="HTH-TYPE TRANSCRIPTIONAL REGULATOR SUTR"/>
    <property type="match status" value="1"/>
</dbReference>